<keyword evidence="1" id="KW-0812">Transmembrane</keyword>
<reference evidence="2 3" key="1">
    <citation type="submission" date="2010-09" db="EMBL/GenBank/DDBJ databases">
        <title>The Genome Sequence of Synechococcus phage S-RIP2 isolate N1_2007.</title>
        <authorList>
            <consortium name="The Broad Institute Genome Sequencing Platform"/>
            <person name="Henn M.R."/>
            <person name="Marston M."/>
            <person name="Levin J."/>
            <person name="Malboeuf C."/>
            <person name="Casali M."/>
            <person name="Russ C."/>
            <person name="Lennon N."/>
            <person name="Chapman S.B."/>
            <person name="Erlich R."/>
            <person name="Young S.K."/>
            <person name="Yandava C."/>
            <person name="Zeng Q."/>
            <person name="Fitzgerald M.F."/>
            <person name="Alvarado L."/>
            <person name="Anderson S."/>
            <person name="Berlin A."/>
            <person name="Chen Z."/>
            <person name="Freedman E."/>
            <person name="Gellesch M."/>
            <person name="Goldberg J."/>
            <person name="Green L."/>
            <person name="Griggs A."/>
            <person name="Gujja S."/>
            <person name="Heilman E.R."/>
            <person name="Heiman D."/>
            <person name="Hollinger A."/>
            <person name="Howarth C."/>
            <person name="Larson L."/>
            <person name="Mehta T."/>
            <person name="Neiman D."/>
            <person name="Pearson M."/>
            <person name="Roberts A."/>
            <person name="Ryan E."/>
            <person name="Saif S."/>
            <person name="Shea T."/>
            <person name="Shenoy N."/>
            <person name="Sisk P."/>
            <person name="Stolte C."/>
            <person name="Sykes S."/>
            <person name="White J."/>
            <person name="Haas B."/>
            <person name="Nusbaum C."/>
            <person name="Birren B."/>
        </authorList>
    </citation>
    <scope>NUCLEOTIDE SEQUENCE [LARGE SCALE GENOMIC DNA]</scope>
</reference>
<feature type="non-terminal residue" evidence="2">
    <location>
        <position position="1"/>
    </location>
</feature>
<evidence type="ECO:0000313" key="2">
    <source>
        <dbReference type="EMBL" id="AGG91351.1"/>
    </source>
</evidence>
<evidence type="ECO:0000256" key="1">
    <source>
        <dbReference type="SAM" id="Phobius"/>
    </source>
</evidence>
<organism evidence="2 3">
    <name type="scientific">Synechococcus phage S-RIP2</name>
    <dbReference type="NCBI Taxonomy" id="754040"/>
    <lineage>
        <taxon>Viruses</taxon>
        <taxon>Duplodnaviria</taxon>
        <taxon>Heunggongvirae</taxon>
        <taxon>Uroviricota</taxon>
        <taxon>Caudoviricetes</taxon>
        <taxon>Autographivirales</taxon>
        <taxon>Sednavirus</taxon>
        <taxon>Sednavirus SRIP2</taxon>
    </lineage>
</organism>
<sequence>KPVPSPPPKPPSPPSQVRYVDVPGTDFTVPLPSNEILATATTTATVSVAATLTATAVFKRTVSVLKPIIKKLLTKKKKNAQDEELPE</sequence>
<dbReference type="GeneID" id="15009712"/>
<dbReference type="KEGG" id="vg:15009712"/>
<keyword evidence="1" id="KW-0472">Membrane</keyword>
<protein>
    <submittedName>
        <fullName evidence="2">Uncharacterized protein</fullName>
    </submittedName>
</protein>
<accession>M4NNW5</accession>
<evidence type="ECO:0000313" key="3">
    <source>
        <dbReference type="Proteomes" id="UP000204049"/>
    </source>
</evidence>
<dbReference type="Proteomes" id="UP000204049">
    <property type="component" value="Segment"/>
</dbReference>
<gene>
    <name evidence="2" type="ORF">SWQG_00057</name>
</gene>
<dbReference type="RefSeq" id="YP_007673200.1">
    <property type="nucleotide sequence ID" value="NC_020838.1"/>
</dbReference>
<name>M4NNW5_9CAUD</name>
<keyword evidence="3" id="KW-1185">Reference proteome</keyword>
<proteinExistence type="predicted"/>
<feature type="transmembrane region" description="Helical" evidence="1">
    <location>
        <begin position="36"/>
        <end position="58"/>
    </location>
</feature>
<dbReference type="EMBL" id="HQ317389">
    <property type="protein sequence ID" value="AGG91351.1"/>
    <property type="molecule type" value="Genomic_DNA"/>
</dbReference>
<keyword evidence="1" id="KW-1133">Transmembrane helix</keyword>